<proteinExistence type="predicted"/>
<evidence type="ECO:0000256" key="1">
    <source>
        <dbReference type="SAM" id="SignalP"/>
    </source>
</evidence>
<sequence>MRFRHLLLAAAALVAIVLNAVPASAAPATEVVTARQPISTAAQPLLQAGGAVTTTVSPASVGGMCLDDSLAYGLRVITCNGTRWQLWSVGNPGLGYAMQNLETGRCVDDSSAYGLRAFPCNGMTYQFFASQLMASDVNMQKRTFQNVNTGACMDYSSPYGLRGFPCNGTQYQNWWVRNLL</sequence>
<evidence type="ECO:0000313" key="3">
    <source>
        <dbReference type="Proteomes" id="UP000646738"/>
    </source>
</evidence>
<keyword evidence="1" id="KW-0732">Signal</keyword>
<dbReference type="Proteomes" id="UP000646738">
    <property type="component" value="Unassembled WGS sequence"/>
</dbReference>
<name>A0ABQ3R867_STRRR</name>
<dbReference type="CDD" id="cd23415">
    <property type="entry name" value="beta-trefoil_Ricin_AH"/>
    <property type="match status" value="1"/>
</dbReference>
<dbReference type="Gene3D" id="2.80.10.50">
    <property type="match status" value="2"/>
</dbReference>
<dbReference type="InterPro" id="IPR035992">
    <property type="entry name" value="Ricin_B-like_lectins"/>
</dbReference>
<protein>
    <recommendedName>
        <fullName evidence="4">Ricin-type beta-trefoil lectin domain-containing protein</fullName>
    </recommendedName>
</protein>
<evidence type="ECO:0008006" key="4">
    <source>
        <dbReference type="Google" id="ProtNLM"/>
    </source>
</evidence>
<comment type="caution">
    <text evidence="2">The sequence shown here is derived from an EMBL/GenBank/DDBJ whole genome shotgun (WGS) entry which is preliminary data.</text>
</comment>
<dbReference type="PROSITE" id="PS50231">
    <property type="entry name" value="RICIN_B_LECTIN"/>
    <property type="match status" value="1"/>
</dbReference>
<reference evidence="3" key="1">
    <citation type="submission" date="2023-07" db="EMBL/GenBank/DDBJ databases">
        <title>Whole genome shotgun sequence of Streptomyces achromogenes subsp. rubradiris NBRC 14000.</title>
        <authorList>
            <person name="Komaki H."/>
            <person name="Tamura T."/>
        </authorList>
    </citation>
    <scope>NUCLEOTIDE SEQUENCE [LARGE SCALE GENOMIC DNA]</scope>
    <source>
        <strain evidence="3">NBRC 14000</strain>
    </source>
</reference>
<dbReference type="RefSeq" id="WP_189999937.1">
    <property type="nucleotide sequence ID" value="NZ_BNCB01000041.1"/>
</dbReference>
<accession>A0ABQ3R867</accession>
<feature type="chain" id="PRO_5045713544" description="Ricin-type beta-trefoil lectin domain-containing protein" evidence="1">
    <location>
        <begin position="26"/>
        <end position="180"/>
    </location>
</feature>
<gene>
    <name evidence="2" type="ORF">Srubr_18870</name>
</gene>
<evidence type="ECO:0000313" key="2">
    <source>
        <dbReference type="EMBL" id="GHI52041.1"/>
    </source>
</evidence>
<organism evidence="2 3">
    <name type="scientific">Streptomyces rubradiris</name>
    <name type="common">Streptomyces achromogenes subsp. rubradiris</name>
    <dbReference type="NCBI Taxonomy" id="285531"/>
    <lineage>
        <taxon>Bacteria</taxon>
        <taxon>Bacillati</taxon>
        <taxon>Actinomycetota</taxon>
        <taxon>Actinomycetes</taxon>
        <taxon>Kitasatosporales</taxon>
        <taxon>Streptomycetaceae</taxon>
        <taxon>Streptomyces</taxon>
    </lineage>
</organism>
<feature type="signal peptide" evidence="1">
    <location>
        <begin position="1"/>
        <end position="25"/>
    </location>
</feature>
<dbReference type="SUPFAM" id="SSF50370">
    <property type="entry name" value="Ricin B-like lectins"/>
    <property type="match status" value="1"/>
</dbReference>
<keyword evidence="3" id="KW-1185">Reference proteome</keyword>
<dbReference type="EMBL" id="BNEA01000007">
    <property type="protein sequence ID" value="GHI52041.1"/>
    <property type="molecule type" value="Genomic_DNA"/>
</dbReference>